<evidence type="ECO:0000259" key="3">
    <source>
        <dbReference type="Pfam" id="PF00296"/>
    </source>
</evidence>
<dbReference type="GO" id="GO:0004497">
    <property type="term" value="F:monooxygenase activity"/>
    <property type="evidence" value="ECO:0007669"/>
    <property type="project" value="UniProtKB-KW"/>
</dbReference>
<evidence type="ECO:0000256" key="2">
    <source>
        <dbReference type="ARBA" id="ARBA00023033"/>
    </source>
</evidence>
<dbReference type="Gene3D" id="3.20.20.30">
    <property type="entry name" value="Luciferase-like domain"/>
    <property type="match status" value="1"/>
</dbReference>
<dbReference type="InterPro" id="IPR036661">
    <property type="entry name" value="Luciferase-like_sf"/>
</dbReference>
<accession>A0A936NC94</accession>
<dbReference type="PANTHER" id="PTHR30137">
    <property type="entry name" value="LUCIFERASE-LIKE MONOOXYGENASE"/>
    <property type="match status" value="1"/>
</dbReference>
<dbReference type="SUPFAM" id="SSF51679">
    <property type="entry name" value="Bacterial luciferase-like"/>
    <property type="match status" value="1"/>
</dbReference>
<evidence type="ECO:0000313" key="5">
    <source>
        <dbReference type="Proteomes" id="UP000727993"/>
    </source>
</evidence>
<name>A0A936NC94_9ACTN</name>
<dbReference type="Pfam" id="PF00296">
    <property type="entry name" value="Bac_luciferase"/>
    <property type="match status" value="1"/>
</dbReference>
<organism evidence="4 5">
    <name type="scientific">Candidatus Neomicrothrix subdominans</name>
    <dbReference type="NCBI Taxonomy" id="2954438"/>
    <lineage>
        <taxon>Bacteria</taxon>
        <taxon>Bacillati</taxon>
        <taxon>Actinomycetota</taxon>
        <taxon>Acidimicrobiia</taxon>
        <taxon>Acidimicrobiales</taxon>
        <taxon>Microthrixaceae</taxon>
        <taxon>Candidatus Neomicrothrix</taxon>
    </lineage>
</organism>
<protein>
    <submittedName>
        <fullName evidence="4">LLM class flavin-dependent oxidoreductase</fullName>
    </submittedName>
</protein>
<dbReference type="Proteomes" id="UP000727993">
    <property type="component" value="Unassembled WGS sequence"/>
</dbReference>
<dbReference type="GO" id="GO:0016705">
    <property type="term" value="F:oxidoreductase activity, acting on paired donors, with incorporation or reduction of molecular oxygen"/>
    <property type="evidence" value="ECO:0007669"/>
    <property type="project" value="InterPro"/>
</dbReference>
<gene>
    <name evidence="4" type="ORF">IPN02_09385</name>
</gene>
<feature type="domain" description="Luciferase-like" evidence="3">
    <location>
        <begin position="22"/>
        <end position="293"/>
    </location>
</feature>
<evidence type="ECO:0000256" key="1">
    <source>
        <dbReference type="ARBA" id="ARBA00023002"/>
    </source>
</evidence>
<proteinExistence type="predicted"/>
<dbReference type="PANTHER" id="PTHR30137:SF8">
    <property type="entry name" value="BLR5498 PROTEIN"/>
    <property type="match status" value="1"/>
</dbReference>
<dbReference type="GO" id="GO:0005829">
    <property type="term" value="C:cytosol"/>
    <property type="evidence" value="ECO:0007669"/>
    <property type="project" value="TreeGrafter"/>
</dbReference>
<dbReference type="InterPro" id="IPR011251">
    <property type="entry name" value="Luciferase-like_dom"/>
</dbReference>
<dbReference type="AlphaFoldDB" id="A0A936NC94"/>
<keyword evidence="1" id="KW-0560">Oxidoreductase</keyword>
<reference evidence="4 5" key="1">
    <citation type="submission" date="2020-10" db="EMBL/GenBank/DDBJ databases">
        <title>Connecting structure to function with the recovery of over 1000 high-quality activated sludge metagenome-assembled genomes encoding full-length rRNA genes using long-read sequencing.</title>
        <authorList>
            <person name="Singleton C.M."/>
            <person name="Petriglieri F."/>
            <person name="Kristensen J.M."/>
            <person name="Kirkegaard R.H."/>
            <person name="Michaelsen T.Y."/>
            <person name="Andersen M.H."/>
            <person name="Karst S.M."/>
            <person name="Dueholm M.S."/>
            <person name="Nielsen P.H."/>
            <person name="Albertsen M."/>
        </authorList>
    </citation>
    <scope>NUCLEOTIDE SEQUENCE [LARGE SCALE GENOMIC DNA]</scope>
    <source>
        <strain evidence="4">Lyne_18-Q3-R50-59_MAXAC.006</strain>
    </source>
</reference>
<evidence type="ECO:0000313" key="4">
    <source>
        <dbReference type="EMBL" id="MBK9297031.1"/>
    </source>
</evidence>
<dbReference type="EMBL" id="JADJZA010000006">
    <property type="protein sequence ID" value="MBK9297031.1"/>
    <property type="molecule type" value="Genomic_DNA"/>
</dbReference>
<dbReference type="InterPro" id="IPR050766">
    <property type="entry name" value="Bact_Lucif_Oxidored"/>
</dbReference>
<comment type="caution">
    <text evidence="4">The sequence shown here is derived from an EMBL/GenBank/DDBJ whole genome shotgun (WGS) entry which is preliminary data.</text>
</comment>
<keyword evidence="2" id="KW-0503">Monooxygenase</keyword>
<sequence length="325" mass="35115">MTFIALRYDMRTTPTGADHEALYQTAMDQIRWADQLGLDAVVLSEHHVSEEGYLPSPLVMAGAVAGATDRITIMLAALVAGLQHPIRLAEDLAVLDHLASGRVLAVLGIGYRPIEFEVFGADRSRRGPLLEELVGVLRQAWAGEPFEFRGATIVVRPLPLTPGGPMLAVGGSVAASAKRAARLGLPLFAGHNDPELGEIYQAECARLGHEGGWTMIPSGPMFVHVSDDPERDWARIGPIALDDAAVMASWQTAGNRSLVDSAATTLHDLRLEGTYRVVTPDECVELCRQVHTLTLHPLMGGLDPDLSWASLELFESDVLPRLRAN</sequence>